<dbReference type="PANTHER" id="PTHR33120:SF55">
    <property type="entry name" value="PIR2-LIKE HELICAL DOMAIN-CONTAINING PROTEIN"/>
    <property type="match status" value="1"/>
</dbReference>
<gene>
    <name evidence="4" type="primary">LOC112271679</name>
    <name evidence="3" type="ORF">BRADI_3g32460v3</name>
</gene>
<organism evidence="3">
    <name type="scientific">Brachypodium distachyon</name>
    <name type="common">Purple false brome</name>
    <name type="synonym">Trachynia distachya</name>
    <dbReference type="NCBI Taxonomy" id="15368"/>
    <lineage>
        <taxon>Eukaryota</taxon>
        <taxon>Viridiplantae</taxon>
        <taxon>Streptophyta</taxon>
        <taxon>Embryophyta</taxon>
        <taxon>Tracheophyta</taxon>
        <taxon>Spermatophyta</taxon>
        <taxon>Magnoliopsida</taxon>
        <taxon>Liliopsida</taxon>
        <taxon>Poales</taxon>
        <taxon>Poaceae</taxon>
        <taxon>BOP clade</taxon>
        <taxon>Pooideae</taxon>
        <taxon>Stipodae</taxon>
        <taxon>Brachypodieae</taxon>
        <taxon>Brachypodium</taxon>
    </lineage>
</organism>
<dbReference type="OrthoDB" id="667855at2759"/>
<dbReference type="PANTHER" id="PTHR33120">
    <property type="entry name" value="EXPRESSED PROTEIN-RELATED"/>
    <property type="match status" value="1"/>
</dbReference>
<evidence type="ECO:0000313" key="5">
    <source>
        <dbReference type="Proteomes" id="UP000008810"/>
    </source>
</evidence>
<evidence type="ECO:0000313" key="4">
    <source>
        <dbReference type="EnsemblPlants" id="KQJ97613"/>
    </source>
</evidence>
<dbReference type="Proteomes" id="UP000008810">
    <property type="component" value="Chromosome 3"/>
</dbReference>
<dbReference type="STRING" id="15368.A0A0Q3LZD2"/>
<dbReference type="InterPro" id="IPR046527">
    <property type="entry name" value="PIR2-like_helical"/>
</dbReference>
<dbReference type="AlphaFoldDB" id="A0A0Q3LZD2"/>
<sequence>MMGREAVGLHARGTVLKSYAYGLHGPVCNIVLNSLWYESTFPAASPSDVLEPMMLSCNAIFRMARRSLDALVAFIRAYAPALSAQDAMFYLHRSHGNLHRAAVLIDTEGVDHKNGMEDALRAAILAAHLPGDVARQANFSFVVNSAPIDAFLARHGISGHSLAFGLYDLSSRNNASVIVDGFVKSVMSRLVCTVSSPPSSSILRQGAHRASRIKRHYFKRDQEFCLNIVNMALDKLAFQFGKRYRIHLLCGKSLVTLLPNSYYHVNFMASLEDEPTQPKLFFAEVCASHKDVNHVTLCCPVTLSATTGGCSACEFTGMKLIHPIDEEFNGQHDFTKGFDPHMVERFRKDPNSEFGVPLIEEYIFFEPDQHPEVRTFLETTYADMSDDQVDLSLLWFGNCLP</sequence>
<feature type="domain" description="DUF3615" evidence="1">
    <location>
        <begin position="229"/>
        <end position="323"/>
    </location>
</feature>
<reference evidence="4" key="3">
    <citation type="submission" date="2018-08" db="UniProtKB">
        <authorList>
            <consortium name="EnsemblPlants"/>
        </authorList>
    </citation>
    <scope>IDENTIFICATION</scope>
    <source>
        <strain evidence="4">cv. Bd21</strain>
    </source>
</reference>
<name>A0A0Q3LZD2_BRADI</name>
<dbReference type="InterPro" id="IPR022059">
    <property type="entry name" value="DUF3615"/>
</dbReference>
<evidence type="ECO:0000259" key="1">
    <source>
        <dbReference type="Pfam" id="PF12274"/>
    </source>
</evidence>
<dbReference type="EMBL" id="CM000882">
    <property type="protein sequence ID" value="KQJ97613.2"/>
    <property type="molecule type" value="Genomic_DNA"/>
</dbReference>
<reference evidence="3 4" key="1">
    <citation type="journal article" date="2010" name="Nature">
        <title>Genome sequencing and analysis of the model grass Brachypodium distachyon.</title>
        <authorList>
            <consortium name="International Brachypodium Initiative"/>
        </authorList>
    </citation>
    <scope>NUCLEOTIDE SEQUENCE [LARGE SCALE GENOMIC DNA]</scope>
    <source>
        <strain evidence="3 4">Bd21</strain>
    </source>
</reference>
<reference evidence="3" key="2">
    <citation type="submission" date="2017-06" db="EMBL/GenBank/DDBJ databases">
        <title>WGS assembly of Brachypodium distachyon.</title>
        <authorList>
            <consortium name="The International Brachypodium Initiative"/>
            <person name="Lucas S."/>
            <person name="Harmon-Smith M."/>
            <person name="Lail K."/>
            <person name="Tice H."/>
            <person name="Grimwood J."/>
            <person name="Bruce D."/>
            <person name="Barry K."/>
            <person name="Shu S."/>
            <person name="Lindquist E."/>
            <person name="Wang M."/>
            <person name="Pitluck S."/>
            <person name="Vogel J.P."/>
            <person name="Garvin D.F."/>
            <person name="Mockler T.C."/>
            <person name="Schmutz J."/>
            <person name="Rokhsar D."/>
            <person name="Bevan M.W."/>
        </authorList>
    </citation>
    <scope>NUCLEOTIDE SEQUENCE</scope>
    <source>
        <strain evidence="3">Bd21</strain>
    </source>
</reference>
<dbReference type="Pfam" id="PF12274">
    <property type="entry name" value="DUF3615"/>
    <property type="match status" value="1"/>
</dbReference>
<dbReference type="Gramene" id="KQJ97613">
    <property type="protein sequence ID" value="KQJ97613"/>
    <property type="gene ID" value="BRADI_3g32460v3"/>
</dbReference>
<accession>A0A0Q3LZD2</accession>
<protein>
    <submittedName>
        <fullName evidence="3 4">Uncharacterized protein</fullName>
    </submittedName>
</protein>
<proteinExistence type="predicted"/>
<keyword evidence="5" id="KW-1185">Reference proteome</keyword>
<feature type="domain" description="PIR2-like helical" evidence="2">
    <location>
        <begin position="17"/>
        <end position="105"/>
    </location>
</feature>
<dbReference type="EnsemblPlants" id="KQJ97613">
    <property type="protein sequence ID" value="KQJ97613"/>
    <property type="gene ID" value="BRADI_3g32460v3"/>
</dbReference>
<dbReference type="Pfam" id="PF20235">
    <property type="entry name" value="PIR2-like_helical"/>
    <property type="match status" value="1"/>
</dbReference>
<evidence type="ECO:0000259" key="2">
    <source>
        <dbReference type="Pfam" id="PF20235"/>
    </source>
</evidence>
<evidence type="ECO:0000313" key="3">
    <source>
        <dbReference type="EMBL" id="KQJ97613.2"/>
    </source>
</evidence>